<dbReference type="Proteomes" id="UP000182793">
    <property type="component" value="Unassembled WGS sequence"/>
</dbReference>
<evidence type="ECO:0000313" key="2">
    <source>
        <dbReference type="EMBL" id="SFL20364.1"/>
    </source>
</evidence>
<dbReference type="Proteomes" id="UP000029382">
    <property type="component" value="Unassembled WGS sequence"/>
</dbReference>
<keyword evidence="4" id="KW-1185">Reference proteome</keyword>
<dbReference type="EMBL" id="AUZH01000033">
    <property type="protein sequence ID" value="KFN86539.1"/>
    <property type="molecule type" value="Genomic_DNA"/>
</dbReference>
<name>A0A091BPB0_STREI</name>
<evidence type="ECO:0000313" key="4">
    <source>
        <dbReference type="Proteomes" id="UP000182793"/>
    </source>
</evidence>
<protein>
    <submittedName>
        <fullName evidence="1">Uncharacterized protein</fullName>
    </submittedName>
</protein>
<gene>
    <name evidence="1" type="ORF">H702_09145</name>
    <name evidence="2" type="ORF">SAMN02910290_00859</name>
</gene>
<sequence length="144" mass="16939">MKVKVYKFTDNSTQKAFTGTIEEYCLKAGLARQTLNSRVKKGNITRKEVGVKDNGRSYVPYEFSDKATGKRFVGYYAECCREWNLTYYQLRQRIKLGVIDVKKVSNVSKKIYYTEADSNKMTPLEREVSRKYWLERAQMLERES</sequence>
<reference evidence="1 3" key="1">
    <citation type="journal article" date="2014" name="Genome Announc.">
        <title>Draft Genome Sequences of Streptococcus bovis Strains ATCC 33317 and JB1.</title>
        <authorList>
            <person name="Benahmed F.H."/>
            <person name="Gopinath G.R."/>
            <person name="Harbottle H."/>
            <person name="Cotta M.A."/>
            <person name="Luo Y."/>
            <person name="Henderson C."/>
            <person name="Teri P."/>
            <person name="Soppet D."/>
            <person name="Rasmussen M."/>
            <person name="Whitehead T.R."/>
            <person name="Davidson M."/>
        </authorList>
    </citation>
    <scope>NUCLEOTIDE SEQUENCE [LARGE SCALE GENOMIC DNA]</scope>
    <source>
        <strain evidence="1 3">JB1</strain>
    </source>
</reference>
<dbReference type="AlphaFoldDB" id="A0A091BPB0"/>
<organism evidence="1 3">
    <name type="scientific">Streptococcus equinus JB1</name>
    <dbReference type="NCBI Taxonomy" id="1294274"/>
    <lineage>
        <taxon>Bacteria</taxon>
        <taxon>Bacillati</taxon>
        <taxon>Bacillota</taxon>
        <taxon>Bacilli</taxon>
        <taxon>Lactobacillales</taxon>
        <taxon>Streptococcaceae</taxon>
        <taxon>Streptococcus</taxon>
    </lineage>
</organism>
<dbReference type="EMBL" id="FOTG01000004">
    <property type="protein sequence ID" value="SFL20364.1"/>
    <property type="molecule type" value="Genomic_DNA"/>
</dbReference>
<accession>A0A091BPB0</accession>
<reference evidence="2 4" key="2">
    <citation type="submission" date="2016-10" db="EMBL/GenBank/DDBJ databases">
        <authorList>
            <person name="Varghese N."/>
            <person name="Submissions S."/>
        </authorList>
    </citation>
    <scope>NUCLEOTIDE SEQUENCE [LARGE SCALE GENOMIC DNA]</scope>
    <source>
        <strain evidence="2 4">JB1</strain>
    </source>
</reference>
<dbReference type="RefSeq" id="WP_039697374.1">
    <property type="nucleotide sequence ID" value="NZ_AUZH01000033.1"/>
</dbReference>
<evidence type="ECO:0000313" key="3">
    <source>
        <dbReference type="Proteomes" id="UP000029382"/>
    </source>
</evidence>
<proteinExistence type="predicted"/>
<comment type="caution">
    <text evidence="1">The sequence shown here is derived from an EMBL/GenBank/DDBJ whole genome shotgun (WGS) entry which is preliminary data.</text>
</comment>
<evidence type="ECO:0000313" key="1">
    <source>
        <dbReference type="EMBL" id="KFN86539.1"/>
    </source>
</evidence>